<dbReference type="AlphaFoldDB" id="A0A8C6UGR8"/>
<protein>
    <submittedName>
        <fullName evidence="6">Uncharacterized protein</fullName>
    </submittedName>
</protein>
<evidence type="ECO:0000256" key="4">
    <source>
        <dbReference type="ARBA" id="ARBA00023136"/>
    </source>
</evidence>
<sequence>MSVSMSRSDGVTVLSLTSDPSSPCPPLCQLLGALCYSPGLCSVSRRLPSQRGGPQAVLGALWILTAILHLGLGLILTTTRGVSVFMLRITFCPVWLGVLFLFFGVVCILTERFSRPVLALLCGLLNLTGFALSIVGIVYYAQGGPGFWNYCGTERNQYYEWGYTRPPTTVSPERSALQERCEEARDLLRGLTLSLRVGLIILCVLDLCLGLSGAAFSFKALREGFRESKGKLEEEKNSIQEEKE</sequence>
<evidence type="ECO:0000256" key="5">
    <source>
        <dbReference type="SAM" id="Phobius"/>
    </source>
</evidence>
<keyword evidence="4 5" id="KW-0472">Membrane</keyword>
<reference evidence="6" key="1">
    <citation type="submission" date="2025-08" db="UniProtKB">
        <authorList>
            <consortium name="Ensembl"/>
        </authorList>
    </citation>
    <scope>IDENTIFICATION</scope>
</reference>
<dbReference type="Pfam" id="PF04103">
    <property type="entry name" value="CD20"/>
    <property type="match status" value="1"/>
</dbReference>
<comment type="subcellular location">
    <subcellularLocation>
        <location evidence="1">Membrane</location>
        <topology evidence="1">Multi-pass membrane protein</topology>
    </subcellularLocation>
</comment>
<keyword evidence="7" id="KW-1185">Reference proteome</keyword>
<evidence type="ECO:0000313" key="7">
    <source>
        <dbReference type="Proteomes" id="UP000694523"/>
    </source>
</evidence>
<proteinExistence type="predicted"/>
<evidence type="ECO:0000256" key="3">
    <source>
        <dbReference type="ARBA" id="ARBA00022989"/>
    </source>
</evidence>
<evidence type="ECO:0000313" key="6">
    <source>
        <dbReference type="Ensembl" id="ENSNMLP00000034903.1"/>
    </source>
</evidence>
<dbReference type="GO" id="GO:0016020">
    <property type="term" value="C:membrane"/>
    <property type="evidence" value="ECO:0007669"/>
    <property type="project" value="UniProtKB-SubCell"/>
</dbReference>
<feature type="transmembrane region" description="Helical" evidence="5">
    <location>
        <begin position="197"/>
        <end position="221"/>
    </location>
</feature>
<evidence type="ECO:0000256" key="2">
    <source>
        <dbReference type="ARBA" id="ARBA00022692"/>
    </source>
</evidence>
<feature type="transmembrane region" description="Helical" evidence="5">
    <location>
        <begin position="56"/>
        <end position="79"/>
    </location>
</feature>
<keyword evidence="3 5" id="KW-1133">Transmembrane helix</keyword>
<reference evidence="6" key="2">
    <citation type="submission" date="2025-09" db="UniProtKB">
        <authorList>
            <consortium name="Ensembl"/>
        </authorList>
    </citation>
    <scope>IDENTIFICATION</scope>
</reference>
<keyword evidence="2 5" id="KW-0812">Transmembrane</keyword>
<feature type="transmembrane region" description="Helical" evidence="5">
    <location>
        <begin position="85"/>
        <end position="110"/>
    </location>
</feature>
<evidence type="ECO:0000256" key="1">
    <source>
        <dbReference type="ARBA" id="ARBA00004141"/>
    </source>
</evidence>
<dbReference type="Proteomes" id="UP000694523">
    <property type="component" value="Unplaced"/>
</dbReference>
<feature type="transmembrane region" description="Helical" evidence="5">
    <location>
        <begin position="117"/>
        <end position="140"/>
    </location>
</feature>
<dbReference type="Ensembl" id="ENSNMLT00000038871.1">
    <property type="protein sequence ID" value="ENSNMLP00000034903.1"/>
    <property type="gene ID" value="ENSNMLG00000021688.1"/>
</dbReference>
<dbReference type="InterPro" id="IPR007237">
    <property type="entry name" value="CD20-like"/>
</dbReference>
<name>A0A8C6UGR8_9GOBI</name>
<accession>A0A8C6UGR8</accession>
<organism evidence="6 7">
    <name type="scientific">Neogobius melanostomus</name>
    <name type="common">round goby</name>
    <dbReference type="NCBI Taxonomy" id="47308"/>
    <lineage>
        <taxon>Eukaryota</taxon>
        <taxon>Metazoa</taxon>
        <taxon>Chordata</taxon>
        <taxon>Craniata</taxon>
        <taxon>Vertebrata</taxon>
        <taxon>Euteleostomi</taxon>
        <taxon>Actinopterygii</taxon>
        <taxon>Neopterygii</taxon>
        <taxon>Teleostei</taxon>
        <taxon>Neoteleostei</taxon>
        <taxon>Acanthomorphata</taxon>
        <taxon>Gobiaria</taxon>
        <taxon>Gobiiformes</taxon>
        <taxon>Gobioidei</taxon>
        <taxon>Gobiidae</taxon>
        <taxon>Benthophilinae</taxon>
        <taxon>Neogobiini</taxon>
        <taxon>Neogobius</taxon>
    </lineage>
</organism>